<reference evidence="3" key="1">
    <citation type="journal article" date="2010" name="PLoS Negl. Trop. Dis.">
        <title>The genome sequence of Trypanosoma brucei gambiense, causative agent of chronic human african trypanosomiasis.</title>
        <authorList>
            <person name="Jackson A.P."/>
            <person name="Sanders M."/>
            <person name="Berry A."/>
            <person name="McQuillan J."/>
            <person name="Aslett M.A."/>
            <person name="Quail M.A."/>
            <person name="Chukualim B."/>
            <person name="Capewell P."/>
            <person name="MacLeod A."/>
            <person name="Melville S.E."/>
            <person name="Gibson W."/>
            <person name="Barry J.D."/>
            <person name="Berriman M."/>
            <person name="Hertz-Fowler C."/>
        </authorList>
    </citation>
    <scope>NUCLEOTIDE SEQUENCE [LARGE SCALE GENOMIC DNA]</scope>
    <source>
        <strain evidence="3">MHOM/CI/86/DAL972</strain>
    </source>
</reference>
<feature type="region of interest" description="Disordered" evidence="1">
    <location>
        <begin position="57"/>
        <end position="76"/>
    </location>
</feature>
<evidence type="ECO:0000313" key="3">
    <source>
        <dbReference type="Proteomes" id="UP000002316"/>
    </source>
</evidence>
<evidence type="ECO:0000256" key="1">
    <source>
        <dbReference type="SAM" id="MobiDB-lite"/>
    </source>
</evidence>
<dbReference type="RefSeq" id="XP_011777189.1">
    <property type="nucleotide sequence ID" value="XM_011778887.1"/>
</dbReference>
<protein>
    <submittedName>
        <fullName evidence="2">Uncharacterized protein</fullName>
    </submittedName>
</protein>
<dbReference type="KEGG" id="tbg:TbgDal_X40"/>
<sequence length="102" mass="11325">MEASVHPAFPNIRQCLQKKAKDRHVVFCRFRYMWPLSAGEIFRTPLRPVENMGWTPADIGPGEAGDSVNAQGGSASMPLKGAHGRRMCTSVMRWPLILTVVC</sequence>
<dbReference type="Proteomes" id="UP000002316">
    <property type="component" value="Chromosome 10"/>
</dbReference>
<proteinExistence type="predicted"/>
<dbReference type="EMBL" id="FN554973">
    <property type="protein sequence ID" value="CBH14923.1"/>
    <property type="molecule type" value="Genomic_DNA"/>
</dbReference>
<dbReference type="AlphaFoldDB" id="D0A0Y1"/>
<dbReference type="GeneID" id="23865471"/>
<organism evidence="2 3">
    <name type="scientific">Trypanosoma brucei gambiense (strain MHOM/CI/86/DAL972)</name>
    <dbReference type="NCBI Taxonomy" id="679716"/>
    <lineage>
        <taxon>Eukaryota</taxon>
        <taxon>Discoba</taxon>
        <taxon>Euglenozoa</taxon>
        <taxon>Kinetoplastea</taxon>
        <taxon>Metakinetoplastina</taxon>
        <taxon>Trypanosomatida</taxon>
        <taxon>Trypanosomatidae</taxon>
        <taxon>Trypanosoma</taxon>
    </lineage>
</organism>
<name>D0A0Y1_TRYB9</name>
<accession>D0A0Y1</accession>
<evidence type="ECO:0000313" key="2">
    <source>
        <dbReference type="EMBL" id="CBH14923.1"/>
    </source>
</evidence>
<gene>
    <name evidence="2" type="ORF">TbgDal_X40</name>
</gene>